<evidence type="ECO:0000256" key="9">
    <source>
        <dbReference type="SAM" id="Phobius"/>
    </source>
</evidence>
<dbReference type="GO" id="GO:0033188">
    <property type="term" value="F:sphingomyelin synthase activity"/>
    <property type="evidence" value="ECO:0007669"/>
    <property type="project" value="TreeGrafter"/>
</dbReference>
<evidence type="ECO:0000256" key="7">
    <source>
        <dbReference type="ARBA" id="ARBA00023098"/>
    </source>
</evidence>
<evidence type="ECO:0000313" key="11">
    <source>
        <dbReference type="EMBL" id="JAS07299.1"/>
    </source>
</evidence>
<dbReference type="GO" id="GO:0005886">
    <property type="term" value="C:plasma membrane"/>
    <property type="evidence" value="ECO:0007669"/>
    <property type="project" value="TreeGrafter"/>
</dbReference>
<evidence type="ECO:0000256" key="5">
    <source>
        <dbReference type="ARBA" id="ARBA00022919"/>
    </source>
</evidence>
<reference evidence="11" key="1">
    <citation type="submission" date="2015-12" db="EMBL/GenBank/DDBJ databases">
        <title>De novo transcriptome assembly of four potential Pierce s Disease insect vectors from Arizona vineyards.</title>
        <authorList>
            <person name="Tassone E.E."/>
        </authorList>
    </citation>
    <scope>NUCLEOTIDE SEQUENCE</scope>
</reference>
<dbReference type="PANTHER" id="PTHR21290">
    <property type="entry name" value="SPHINGOMYELIN SYNTHETASE"/>
    <property type="match status" value="1"/>
</dbReference>
<feature type="transmembrane region" description="Helical" evidence="9">
    <location>
        <begin position="225"/>
        <end position="244"/>
    </location>
</feature>
<dbReference type="InterPro" id="IPR045221">
    <property type="entry name" value="Sphingomyelin_synth-like"/>
</dbReference>
<comment type="subcellular location">
    <subcellularLocation>
        <location evidence="1">Membrane</location>
        <topology evidence="1">Multi-pass membrane protein</topology>
    </subcellularLocation>
</comment>
<accession>A0A1B6C209</accession>
<evidence type="ECO:0000256" key="4">
    <source>
        <dbReference type="ARBA" id="ARBA00022692"/>
    </source>
</evidence>
<dbReference type="GO" id="GO:0046513">
    <property type="term" value="P:ceramide biosynthetic process"/>
    <property type="evidence" value="ECO:0007669"/>
    <property type="project" value="TreeGrafter"/>
</dbReference>
<evidence type="ECO:0000259" key="10">
    <source>
        <dbReference type="Pfam" id="PF14360"/>
    </source>
</evidence>
<feature type="transmembrane region" description="Helical" evidence="9">
    <location>
        <begin position="346"/>
        <end position="367"/>
    </location>
</feature>
<dbReference type="Pfam" id="PF14360">
    <property type="entry name" value="PAP2_C"/>
    <property type="match status" value="1"/>
</dbReference>
<name>A0A1B6C209_9HEMI</name>
<keyword evidence="8 9" id="KW-0472">Membrane</keyword>
<feature type="transmembrane region" description="Helical" evidence="9">
    <location>
        <begin position="319"/>
        <end position="340"/>
    </location>
</feature>
<keyword evidence="4 9" id="KW-0812">Transmembrane</keyword>
<keyword evidence="6 9" id="KW-1133">Transmembrane helix</keyword>
<proteinExistence type="inferred from homology"/>
<dbReference type="GO" id="GO:0000139">
    <property type="term" value="C:Golgi membrane"/>
    <property type="evidence" value="ECO:0007669"/>
    <property type="project" value="TreeGrafter"/>
</dbReference>
<evidence type="ECO:0000313" key="12">
    <source>
        <dbReference type="EMBL" id="JAS35565.1"/>
    </source>
</evidence>
<feature type="transmembrane region" description="Helical" evidence="9">
    <location>
        <begin position="291"/>
        <end position="307"/>
    </location>
</feature>
<dbReference type="GO" id="GO:0006686">
    <property type="term" value="P:sphingomyelin biosynthetic process"/>
    <property type="evidence" value="ECO:0007669"/>
    <property type="project" value="TreeGrafter"/>
</dbReference>
<dbReference type="GO" id="GO:0005789">
    <property type="term" value="C:endoplasmic reticulum membrane"/>
    <property type="evidence" value="ECO:0007669"/>
    <property type="project" value="TreeGrafter"/>
</dbReference>
<evidence type="ECO:0000256" key="2">
    <source>
        <dbReference type="ARBA" id="ARBA00005441"/>
    </source>
</evidence>
<evidence type="ECO:0000256" key="8">
    <source>
        <dbReference type="ARBA" id="ARBA00023136"/>
    </source>
</evidence>
<keyword evidence="3" id="KW-0808">Transferase</keyword>
<dbReference type="GO" id="GO:0047493">
    <property type="term" value="F:ceramide cholinephosphotransferase activity"/>
    <property type="evidence" value="ECO:0007669"/>
    <property type="project" value="TreeGrafter"/>
</dbReference>
<dbReference type="PANTHER" id="PTHR21290:SF27">
    <property type="entry name" value="PHOSPHATIDYLCHOLINE:CERAMIDE CHOLINEPHOSPHOTRANSFERASE 1"/>
    <property type="match status" value="1"/>
</dbReference>
<sequence>MLDMKLQLIVVETGEKWRRALLRMVLDPKSGGTHNDYGSIAGDKDVAGAEATSGTSGGPPVAMTQSDLYQRQPLLPSETVTWATKNGGSAGTHHNSSIMVTLSEDNDDDTDGLKRNAINSNGIVRIEVPSPLREEPRFPKEKFKTFLAFVILAINFVLTTTSLALVHERLPDRDKYKPLPDVFLDNVPSATWALDISEILIMIFTTITFLVLVMHKHRFIIFRRIFLILALLYLMRSITMYVTVLPMSSNDYYCSPKANATTFLTIAKRVFQLMSGFGLTINGKHTFCGDYIYSGHTVILVMCYLIIQEYSPKRFWPLHWASLICSGFGVVMVLVARGHYTVDVVIAYYVTTRVFWMYHTMANNAILKNAAPNNFLSRMWWFRLFRYFEGNVGGPVPRQHDCPLPLPWPRRFLAKHPNRDS</sequence>
<feature type="transmembrane region" description="Helical" evidence="9">
    <location>
        <begin position="192"/>
        <end position="213"/>
    </location>
</feature>
<feature type="domain" description="Sphingomyelin synthase-like" evidence="10">
    <location>
        <begin position="288"/>
        <end position="360"/>
    </location>
</feature>
<evidence type="ECO:0000256" key="6">
    <source>
        <dbReference type="ARBA" id="ARBA00022989"/>
    </source>
</evidence>
<dbReference type="EMBL" id="GEDC01029999">
    <property type="protein sequence ID" value="JAS07299.1"/>
    <property type="molecule type" value="Transcribed_RNA"/>
</dbReference>
<dbReference type="EMBL" id="GEDC01001733">
    <property type="protein sequence ID" value="JAS35565.1"/>
    <property type="molecule type" value="Transcribed_RNA"/>
</dbReference>
<evidence type="ECO:0000256" key="1">
    <source>
        <dbReference type="ARBA" id="ARBA00004141"/>
    </source>
</evidence>
<keyword evidence="7" id="KW-0443">Lipid metabolism</keyword>
<feature type="transmembrane region" description="Helical" evidence="9">
    <location>
        <begin position="146"/>
        <end position="166"/>
    </location>
</feature>
<dbReference type="InterPro" id="IPR025749">
    <property type="entry name" value="Sphingomyelin_synth-like_dom"/>
</dbReference>
<dbReference type="AlphaFoldDB" id="A0A1B6C209"/>
<gene>
    <name evidence="12" type="ORF">g.41096</name>
    <name evidence="11" type="ORF">g.41102</name>
</gene>
<evidence type="ECO:0000256" key="3">
    <source>
        <dbReference type="ARBA" id="ARBA00022679"/>
    </source>
</evidence>
<comment type="similarity">
    <text evidence="2">Belongs to the sphingomyelin synthase family.</text>
</comment>
<organism evidence="11">
    <name type="scientific">Clastoptera arizonana</name>
    <name type="common">Arizona spittle bug</name>
    <dbReference type="NCBI Taxonomy" id="38151"/>
    <lineage>
        <taxon>Eukaryota</taxon>
        <taxon>Metazoa</taxon>
        <taxon>Ecdysozoa</taxon>
        <taxon>Arthropoda</taxon>
        <taxon>Hexapoda</taxon>
        <taxon>Insecta</taxon>
        <taxon>Pterygota</taxon>
        <taxon>Neoptera</taxon>
        <taxon>Paraneoptera</taxon>
        <taxon>Hemiptera</taxon>
        <taxon>Auchenorrhyncha</taxon>
        <taxon>Cercopoidea</taxon>
        <taxon>Clastopteridae</taxon>
        <taxon>Clastoptera</taxon>
    </lineage>
</organism>
<keyword evidence="5" id="KW-0746">Sphingolipid metabolism</keyword>
<protein>
    <recommendedName>
        <fullName evidence="10">Sphingomyelin synthase-like domain-containing protein</fullName>
    </recommendedName>
</protein>